<name>A0A6F8SHT0_9ACTN</name>
<accession>A0A6F8SHT0</accession>
<dbReference type="AlphaFoldDB" id="A0A6F8SHT0"/>
<evidence type="ECO:0000313" key="2">
    <source>
        <dbReference type="Proteomes" id="UP000501727"/>
    </source>
</evidence>
<dbReference type="KEGG" id="ahat:ADCFC_03120"/>
<sequence length="61" mass="6371">MSVVLPELCRPTTATAGLGISIIAVTPSPNAAARAAVLFRESIALGRKVSIAGRRKHRPYG</sequence>
<proteinExistence type="predicted"/>
<gene>
    <name evidence="1" type="ORF">ADCFC_01920</name>
</gene>
<dbReference type="Proteomes" id="UP000501727">
    <property type="component" value="Chromosome"/>
</dbReference>
<evidence type="ECO:0000313" key="1">
    <source>
        <dbReference type="EMBL" id="BCA87693.1"/>
    </source>
</evidence>
<keyword evidence="2" id="KW-1185">Reference proteome</keyword>
<reference evidence="2" key="1">
    <citation type="journal article" date="2020" name="Microbiol. Resour. Announc.">
        <title>Complete Genome Sequence of Adlercreutzia sp. Strain 8CFCBH1, a Potent Producer of Equol, Isolated from Healthy Japanese Feces.</title>
        <authorList>
            <person name="Ogata Y."/>
            <person name="Sakamoto M."/>
            <person name="Ohkuma M."/>
            <person name="Hattori M."/>
            <person name="Suda W."/>
        </authorList>
    </citation>
    <scope>NUCLEOTIDE SEQUENCE [LARGE SCALE GENOMIC DNA]</scope>
    <source>
        <strain evidence="2">8CFCBH1</strain>
    </source>
</reference>
<organism evidence="1 2">
    <name type="scientific">Adlercreutzia hattorii</name>
    <dbReference type="NCBI Taxonomy" id="2707299"/>
    <lineage>
        <taxon>Bacteria</taxon>
        <taxon>Bacillati</taxon>
        <taxon>Actinomycetota</taxon>
        <taxon>Coriobacteriia</taxon>
        <taxon>Eggerthellales</taxon>
        <taxon>Eggerthellaceae</taxon>
        <taxon>Adlercreutzia</taxon>
    </lineage>
</organism>
<dbReference type="EMBL" id="AP022829">
    <property type="protein sequence ID" value="BCA87693.1"/>
    <property type="molecule type" value="Genomic_DNA"/>
</dbReference>
<reference evidence="2" key="2">
    <citation type="submission" date="2020-03" db="EMBL/GenBank/DDBJ databases">
        <title>Complete Genome Sequence of Adlercreutzia sp. strain 8CFCBH1 Producing Equol, Isolated from Healthy Japanese Feces.</title>
        <authorList>
            <person name="Ogata Y."/>
            <person name="Sakamoto M."/>
            <person name="Ohkuma M."/>
            <person name="Hattori M."/>
            <person name="Suda W."/>
        </authorList>
    </citation>
    <scope>NUCLEOTIDE SEQUENCE [LARGE SCALE GENOMIC DNA]</scope>
    <source>
        <strain evidence="2">8CFCBH1</strain>
    </source>
</reference>
<protein>
    <submittedName>
        <fullName evidence="1">Uncharacterized protein</fullName>
    </submittedName>
</protein>